<dbReference type="AlphaFoldDB" id="A0A1R3H2I8"/>
<keyword evidence="5" id="KW-0496">Mitochondrion</keyword>
<keyword evidence="3" id="KW-0809">Transit peptide</keyword>
<keyword evidence="9" id="KW-1185">Reference proteome</keyword>
<evidence type="ECO:0000256" key="3">
    <source>
        <dbReference type="ARBA" id="ARBA00022946"/>
    </source>
</evidence>
<gene>
    <name evidence="8" type="ORF">COLO4_32021</name>
</gene>
<accession>A0A1R3H2I8</accession>
<dbReference type="InterPro" id="IPR011332">
    <property type="entry name" value="Ribosomal_zn-bd"/>
</dbReference>
<evidence type="ECO:0000256" key="6">
    <source>
        <dbReference type="ARBA" id="ARBA00023274"/>
    </source>
</evidence>
<comment type="caution">
    <text evidence="8">The sequence shown here is derived from an EMBL/GenBank/DDBJ whole genome shotgun (WGS) entry which is preliminary data.</text>
</comment>
<dbReference type="PANTHER" id="PTHR21026">
    <property type="entry name" value="39S RIBOSOMAL PROTEIN L32, MITOCHONDRIAL"/>
    <property type="match status" value="1"/>
</dbReference>
<dbReference type="STRING" id="93759.A0A1R3H2I8"/>
<dbReference type="EMBL" id="AWUE01020940">
    <property type="protein sequence ID" value="OMO64537.1"/>
    <property type="molecule type" value="Genomic_DNA"/>
</dbReference>
<evidence type="ECO:0000256" key="4">
    <source>
        <dbReference type="ARBA" id="ARBA00022980"/>
    </source>
</evidence>
<evidence type="ECO:0000256" key="7">
    <source>
        <dbReference type="ARBA" id="ARBA00039935"/>
    </source>
</evidence>
<dbReference type="InterPro" id="IPR002677">
    <property type="entry name" value="Ribosomal_bL32"/>
</dbReference>
<dbReference type="PANTHER" id="PTHR21026:SF2">
    <property type="entry name" value="LARGE RIBOSOMAL SUBUNIT PROTEIN BL32M"/>
    <property type="match status" value="1"/>
</dbReference>
<dbReference type="SUPFAM" id="SSF57829">
    <property type="entry name" value="Zn-binding ribosomal proteins"/>
    <property type="match status" value="1"/>
</dbReference>
<name>A0A1R3H2I8_9ROSI</name>
<dbReference type="GO" id="GO:0003735">
    <property type="term" value="F:structural constituent of ribosome"/>
    <property type="evidence" value="ECO:0007669"/>
    <property type="project" value="InterPro"/>
</dbReference>
<evidence type="ECO:0000313" key="8">
    <source>
        <dbReference type="EMBL" id="OMO64537.1"/>
    </source>
</evidence>
<dbReference type="Pfam" id="PF01783">
    <property type="entry name" value="Ribosomal_L32p"/>
    <property type="match status" value="1"/>
</dbReference>
<keyword evidence="4 8" id="KW-0689">Ribosomal protein</keyword>
<evidence type="ECO:0000256" key="1">
    <source>
        <dbReference type="ARBA" id="ARBA00004173"/>
    </source>
</evidence>
<comment type="subcellular location">
    <subcellularLocation>
        <location evidence="1">Mitochondrion</location>
    </subcellularLocation>
</comment>
<dbReference type="Proteomes" id="UP000187203">
    <property type="component" value="Unassembled WGS sequence"/>
</dbReference>
<dbReference type="OrthoDB" id="2014905at2759"/>
<keyword evidence="6" id="KW-0687">Ribonucleoprotein</keyword>
<reference evidence="9" key="1">
    <citation type="submission" date="2013-09" db="EMBL/GenBank/DDBJ databases">
        <title>Corchorus olitorius genome sequencing.</title>
        <authorList>
            <person name="Alam M."/>
            <person name="Haque M.S."/>
            <person name="Islam M.S."/>
            <person name="Emdad E.M."/>
            <person name="Islam M.M."/>
            <person name="Ahmed B."/>
            <person name="Halim A."/>
            <person name="Hossen Q.M.M."/>
            <person name="Hossain M.Z."/>
            <person name="Ahmed R."/>
            <person name="Khan M.M."/>
            <person name="Islam R."/>
            <person name="Rashid M.M."/>
            <person name="Khan S.A."/>
            <person name="Rahman M.S."/>
            <person name="Alam M."/>
            <person name="Yahiya A.S."/>
            <person name="Khan M.S."/>
            <person name="Azam M.S."/>
            <person name="Haque T."/>
            <person name="Lashkar M.Z.H."/>
            <person name="Akhand A.I."/>
            <person name="Morshed G."/>
            <person name="Roy S."/>
            <person name="Uddin K.S."/>
            <person name="Rabeya T."/>
            <person name="Hossain A.S."/>
            <person name="Chowdhury A."/>
            <person name="Snigdha A.R."/>
            <person name="Mortoza M.S."/>
            <person name="Matin S.A."/>
            <person name="Hoque S.M.E."/>
            <person name="Islam M.K."/>
            <person name="Roy D.K."/>
            <person name="Haider R."/>
            <person name="Moosa M.M."/>
            <person name="Elias S.M."/>
            <person name="Hasan A.M."/>
            <person name="Jahan S."/>
            <person name="Shafiuddin M."/>
            <person name="Mahmood N."/>
            <person name="Shommy N.S."/>
        </authorList>
    </citation>
    <scope>NUCLEOTIDE SEQUENCE [LARGE SCALE GENOMIC DNA]</scope>
    <source>
        <strain evidence="9">cv. O-4</strain>
    </source>
</reference>
<protein>
    <recommendedName>
        <fullName evidence="7">Large ribosomal subunit protein bL32m</fullName>
    </recommendedName>
</protein>
<dbReference type="InterPro" id="IPR051991">
    <property type="entry name" value="Mitoribosomal_protein_bL32"/>
</dbReference>
<dbReference type="GO" id="GO:0005762">
    <property type="term" value="C:mitochondrial large ribosomal subunit"/>
    <property type="evidence" value="ECO:0007669"/>
    <property type="project" value="TreeGrafter"/>
</dbReference>
<evidence type="ECO:0000313" key="9">
    <source>
        <dbReference type="Proteomes" id="UP000187203"/>
    </source>
</evidence>
<evidence type="ECO:0000256" key="5">
    <source>
        <dbReference type="ARBA" id="ARBA00023128"/>
    </source>
</evidence>
<proteinExistence type="inferred from homology"/>
<comment type="similarity">
    <text evidence="2">Belongs to the bacterial ribosomal protein bL32 family.</text>
</comment>
<organism evidence="8 9">
    <name type="scientific">Corchorus olitorius</name>
    <dbReference type="NCBI Taxonomy" id="93759"/>
    <lineage>
        <taxon>Eukaryota</taxon>
        <taxon>Viridiplantae</taxon>
        <taxon>Streptophyta</taxon>
        <taxon>Embryophyta</taxon>
        <taxon>Tracheophyta</taxon>
        <taxon>Spermatophyta</taxon>
        <taxon>Magnoliopsida</taxon>
        <taxon>eudicotyledons</taxon>
        <taxon>Gunneridae</taxon>
        <taxon>Pentapetalae</taxon>
        <taxon>rosids</taxon>
        <taxon>malvids</taxon>
        <taxon>Malvales</taxon>
        <taxon>Malvaceae</taxon>
        <taxon>Grewioideae</taxon>
        <taxon>Apeibeae</taxon>
        <taxon>Corchorus</taxon>
    </lineage>
</organism>
<evidence type="ECO:0000256" key="2">
    <source>
        <dbReference type="ARBA" id="ARBA00008560"/>
    </source>
</evidence>
<dbReference type="GO" id="GO:0006412">
    <property type="term" value="P:translation"/>
    <property type="evidence" value="ECO:0007669"/>
    <property type="project" value="InterPro"/>
</dbReference>
<sequence length="173" mass="19114">MALRQAILKRAGVDSGSVLGLRRWVHASALPPPLDASITPPTASQPLVLPESDRIPDNDIGFGFQSFPFVGSMELMAVPKRKTSRHKRGIRNGPRALKPIPVIIRCNEFRTCSLNLLLVKWGFKQRRAVVELSCHTSSVAVVIAEILVNKMAHPVRHVCRWASKGQISSFSFV</sequence>